<evidence type="ECO:0000256" key="4">
    <source>
        <dbReference type="ARBA" id="ARBA00022989"/>
    </source>
</evidence>
<evidence type="ECO:0000313" key="8">
    <source>
        <dbReference type="EMBL" id="TQL63355.1"/>
    </source>
</evidence>
<keyword evidence="5 6" id="KW-0472">Membrane</keyword>
<dbReference type="Gene3D" id="1.20.1250.20">
    <property type="entry name" value="MFS general substrate transporter like domains"/>
    <property type="match status" value="2"/>
</dbReference>
<proteinExistence type="predicted"/>
<dbReference type="GO" id="GO:0022857">
    <property type="term" value="F:transmembrane transporter activity"/>
    <property type="evidence" value="ECO:0007669"/>
    <property type="project" value="InterPro"/>
</dbReference>
<dbReference type="SUPFAM" id="SSF103473">
    <property type="entry name" value="MFS general substrate transporter"/>
    <property type="match status" value="1"/>
</dbReference>
<accession>A0A542ZSM9</accession>
<reference evidence="8 9" key="1">
    <citation type="submission" date="2019-06" db="EMBL/GenBank/DDBJ databases">
        <title>Sequencing the genomes of 1000 actinobacteria strains.</title>
        <authorList>
            <person name="Klenk H.-P."/>
        </authorList>
    </citation>
    <scope>NUCLEOTIDE SEQUENCE [LARGE SCALE GENOMIC DNA]</scope>
    <source>
        <strain evidence="8 9">DSM 8251</strain>
    </source>
</reference>
<dbReference type="FunFam" id="1.20.1250.20:FF:000018">
    <property type="entry name" value="MFS transporter permease"/>
    <property type="match status" value="1"/>
</dbReference>
<feature type="transmembrane region" description="Helical" evidence="6">
    <location>
        <begin position="325"/>
        <end position="343"/>
    </location>
</feature>
<keyword evidence="3 6" id="KW-0812">Transmembrane</keyword>
<dbReference type="Proteomes" id="UP000316196">
    <property type="component" value="Unassembled WGS sequence"/>
</dbReference>
<protein>
    <submittedName>
        <fullName evidence="8">Sugar phosphate permease</fullName>
    </submittedName>
</protein>
<keyword evidence="4 6" id="KW-1133">Transmembrane helix</keyword>
<evidence type="ECO:0000256" key="1">
    <source>
        <dbReference type="ARBA" id="ARBA00004651"/>
    </source>
</evidence>
<feature type="transmembrane region" description="Helical" evidence="6">
    <location>
        <begin position="26"/>
        <end position="43"/>
    </location>
</feature>
<dbReference type="Pfam" id="PF07690">
    <property type="entry name" value="MFS_1"/>
    <property type="match status" value="1"/>
</dbReference>
<dbReference type="GO" id="GO:0005886">
    <property type="term" value="C:plasma membrane"/>
    <property type="evidence" value="ECO:0007669"/>
    <property type="project" value="UniProtKB-SubCell"/>
</dbReference>
<feature type="transmembrane region" description="Helical" evidence="6">
    <location>
        <begin position="257"/>
        <end position="279"/>
    </location>
</feature>
<keyword evidence="9" id="KW-1185">Reference proteome</keyword>
<keyword evidence="2" id="KW-0813">Transport</keyword>
<name>A0A542ZSM9_9ACTN</name>
<feature type="transmembrane region" description="Helical" evidence="6">
    <location>
        <begin position="349"/>
        <end position="370"/>
    </location>
</feature>
<sequence length="444" mass="47908">MSDSIMVGPMADPNKRDRLNGISKKNFGKLMPLLIIVYIISFIDRTNIGMAKEALSADVGLDAAAFGLGAGLFFAAYAFLEIPSNLLMHRFGARFWITRIMITWGLISMAMALTWNEWSFYVLRVLLGIAEAGLYPGIILYITYWFPRHERAKAIGLFLLGVSLANIIGAPLGGLLLQLDGMAGLHGWQWMFIIEGLPAVLLAFVVWFRLPDRPSGASWLSSDEKELLEEQLAAEDDGQGAKAHGFRALIPVAKDPIIWVVIGVYFTHQVAVYSLSYFLPAMVHGFDANMSSLTIGLITAIPWIAAAIGSTLLPRFGTTVMRQKSMVSGGLVSVAIGLVIAAVSQGNLALAVVGFSFAAFWFFVIQSMLFTFPGRRLSGAAVAAGIAMVNMFGLFGGFFGPTMMGALEKSTGNSLSGLWLIIGLAVFGSLLAWALRGSKNDSMA</sequence>
<dbReference type="EMBL" id="VFOR01000001">
    <property type="protein sequence ID" value="TQL63355.1"/>
    <property type="molecule type" value="Genomic_DNA"/>
</dbReference>
<evidence type="ECO:0000256" key="5">
    <source>
        <dbReference type="ARBA" id="ARBA00023136"/>
    </source>
</evidence>
<feature type="transmembrane region" description="Helical" evidence="6">
    <location>
        <begin position="95"/>
        <end position="115"/>
    </location>
</feature>
<feature type="transmembrane region" description="Helical" evidence="6">
    <location>
        <begin position="291"/>
        <end position="313"/>
    </location>
</feature>
<feature type="transmembrane region" description="Helical" evidence="6">
    <location>
        <begin position="377"/>
        <end position="398"/>
    </location>
</feature>
<dbReference type="InterPro" id="IPR011701">
    <property type="entry name" value="MFS"/>
</dbReference>
<comment type="subcellular location">
    <subcellularLocation>
        <location evidence="1">Cell membrane</location>
        <topology evidence="1">Multi-pass membrane protein</topology>
    </subcellularLocation>
</comment>
<feature type="transmembrane region" description="Helical" evidence="6">
    <location>
        <begin position="121"/>
        <end position="142"/>
    </location>
</feature>
<dbReference type="PANTHER" id="PTHR43791">
    <property type="entry name" value="PERMEASE-RELATED"/>
    <property type="match status" value="1"/>
</dbReference>
<evidence type="ECO:0000259" key="7">
    <source>
        <dbReference type="PROSITE" id="PS50850"/>
    </source>
</evidence>
<dbReference type="PANTHER" id="PTHR43791:SF30">
    <property type="entry name" value="INNER MEMBRANE TRANSPORT PROTEIN RHMT"/>
    <property type="match status" value="1"/>
</dbReference>
<dbReference type="RefSeq" id="WP_211345845.1">
    <property type="nucleotide sequence ID" value="NZ_BAAAMD010000002.1"/>
</dbReference>
<evidence type="ECO:0000256" key="2">
    <source>
        <dbReference type="ARBA" id="ARBA00022448"/>
    </source>
</evidence>
<evidence type="ECO:0000256" key="3">
    <source>
        <dbReference type="ARBA" id="ARBA00022692"/>
    </source>
</evidence>
<feature type="transmembrane region" description="Helical" evidence="6">
    <location>
        <begin position="418"/>
        <end position="435"/>
    </location>
</feature>
<gene>
    <name evidence="8" type="ORF">FB460_1163</name>
</gene>
<feature type="transmembrane region" description="Helical" evidence="6">
    <location>
        <begin position="188"/>
        <end position="208"/>
    </location>
</feature>
<comment type="caution">
    <text evidence="8">The sequence shown here is derived from an EMBL/GenBank/DDBJ whole genome shotgun (WGS) entry which is preliminary data.</text>
</comment>
<evidence type="ECO:0000256" key="6">
    <source>
        <dbReference type="SAM" id="Phobius"/>
    </source>
</evidence>
<dbReference type="AlphaFoldDB" id="A0A542ZSM9"/>
<evidence type="ECO:0000313" key="9">
    <source>
        <dbReference type="Proteomes" id="UP000316196"/>
    </source>
</evidence>
<dbReference type="InterPro" id="IPR020846">
    <property type="entry name" value="MFS_dom"/>
</dbReference>
<feature type="domain" description="Major facilitator superfamily (MFS) profile" evidence="7">
    <location>
        <begin position="30"/>
        <end position="440"/>
    </location>
</feature>
<dbReference type="InterPro" id="IPR036259">
    <property type="entry name" value="MFS_trans_sf"/>
</dbReference>
<feature type="transmembrane region" description="Helical" evidence="6">
    <location>
        <begin position="63"/>
        <end position="83"/>
    </location>
</feature>
<dbReference type="PROSITE" id="PS50850">
    <property type="entry name" value="MFS"/>
    <property type="match status" value="1"/>
</dbReference>
<dbReference type="CDD" id="cd17319">
    <property type="entry name" value="MFS_ExuT_GudP_like"/>
    <property type="match status" value="1"/>
</dbReference>
<organism evidence="8 9">
    <name type="scientific">Propioniferax innocua</name>
    <dbReference type="NCBI Taxonomy" id="1753"/>
    <lineage>
        <taxon>Bacteria</taxon>
        <taxon>Bacillati</taxon>
        <taxon>Actinomycetota</taxon>
        <taxon>Actinomycetes</taxon>
        <taxon>Propionibacteriales</taxon>
        <taxon>Propionibacteriaceae</taxon>
        <taxon>Propioniferax</taxon>
    </lineage>
</organism>
<feature type="transmembrane region" description="Helical" evidence="6">
    <location>
        <begin position="154"/>
        <end position="176"/>
    </location>
</feature>